<dbReference type="PANTHER" id="PTHR39585:SF1">
    <property type="entry name" value="FAD ASSEMBLY FACTOR SDHE"/>
    <property type="match status" value="1"/>
</dbReference>
<keyword evidence="6" id="KW-0143">Chaperone</keyword>
<dbReference type="InterPro" id="IPR050531">
    <property type="entry name" value="SdhE_FAD_assembly_factor"/>
</dbReference>
<keyword evidence="5" id="KW-0963">Cytoplasm</keyword>
<evidence type="ECO:0000256" key="5">
    <source>
        <dbReference type="ARBA" id="ARBA00022490"/>
    </source>
</evidence>
<comment type="caution">
    <text evidence="7">The sequence shown here is derived from an EMBL/GenBank/DDBJ whole genome shotgun (WGS) entry which is preliminary data.</text>
</comment>
<evidence type="ECO:0000256" key="1">
    <source>
        <dbReference type="ARBA" id="ARBA00003135"/>
    </source>
</evidence>
<dbReference type="Gene3D" id="1.10.150.250">
    <property type="entry name" value="Flavinator of succinate dehydrogenase"/>
    <property type="match status" value="1"/>
</dbReference>
<dbReference type="InterPro" id="IPR005631">
    <property type="entry name" value="SDH"/>
</dbReference>
<proteinExistence type="inferred from homology"/>
<dbReference type="PANTHER" id="PTHR39585">
    <property type="entry name" value="FAD ASSEMBLY FACTOR SDHE"/>
    <property type="match status" value="1"/>
</dbReference>
<evidence type="ECO:0000313" key="7">
    <source>
        <dbReference type="EMBL" id="TAA23714.1"/>
    </source>
</evidence>
<evidence type="ECO:0000256" key="3">
    <source>
        <dbReference type="ARBA" id="ARBA00008571"/>
    </source>
</evidence>
<comment type="subcellular location">
    <subcellularLocation>
        <location evidence="2">Cytoplasm</location>
    </subcellularLocation>
</comment>
<evidence type="ECO:0000313" key="8">
    <source>
        <dbReference type="Proteomes" id="UP000292627"/>
    </source>
</evidence>
<name>A0A4Q8L6Y1_9GAMM</name>
<accession>A0A4Q8L6Y1</accession>
<dbReference type="Proteomes" id="UP000292627">
    <property type="component" value="Unassembled WGS sequence"/>
</dbReference>
<dbReference type="OrthoDB" id="9180899at2"/>
<dbReference type="SUPFAM" id="SSF109910">
    <property type="entry name" value="YgfY-like"/>
    <property type="match status" value="1"/>
</dbReference>
<dbReference type="InterPro" id="IPR036714">
    <property type="entry name" value="SDH_sf"/>
</dbReference>
<protein>
    <recommendedName>
        <fullName evidence="4">FAD assembly factor SdhE</fullName>
    </recommendedName>
</protein>
<evidence type="ECO:0000256" key="4">
    <source>
        <dbReference type="ARBA" id="ARBA00019418"/>
    </source>
</evidence>
<dbReference type="RefSeq" id="WP_130552041.1">
    <property type="nucleotide sequence ID" value="NZ_SHMC01000005.1"/>
</dbReference>
<sequence length="88" mass="10633">MSDASDPAFDPVIKRLRWRSRRGMRELDQLFERYLDHAWQDDSEQQRAVFLALLECEDDKLWRWFMGYEECPDAALAQLMERIRQLPA</sequence>
<organism evidence="7 8">
    <name type="scientific">Pseudoxanthomonas winnipegensis</name>
    <dbReference type="NCBI Taxonomy" id="2480810"/>
    <lineage>
        <taxon>Bacteria</taxon>
        <taxon>Pseudomonadati</taxon>
        <taxon>Pseudomonadota</taxon>
        <taxon>Gammaproteobacteria</taxon>
        <taxon>Lysobacterales</taxon>
        <taxon>Lysobacteraceae</taxon>
        <taxon>Pseudoxanthomonas</taxon>
    </lineage>
</organism>
<reference evidence="7 8" key="1">
    <citation type="submission" date="2019-02" db="EMBL/GenBank/DDBJ databases">
        <title>WGS of Pseudoxanthomonas species novum from clinical isolates.</title>
        <authorList>
            <person name="Bernier A.-M."/>
            <person name="Bernard K."/>
            <person name="Vachon A."/>
        </authorList>
    </citation>
    <scope>NUCLEOTIDE SEQUENCE [LARGE SCALE GENOMIC DNA]</scope>
    <source>
        <strain evidence="7 8">NML171200</strain>
    </source>
</reference>
<comment type="function">
    <text evidence="1">An FAD assembly protein, which accelerates covalent attachment of the cofactor into other proteins. Plays an essential role in the assembly of succinate dehydrogenase (SDH, respiratory complex II), an enzyme complex that is a component of both the tricarboxylic acid cycle and the electron transport chain, and which couples the oxidation of succinate to fumarate with the reduction of ubiquinone (coenzyme Q) to ubiquinol. Required for flavinylation (covalent attachment of FAD) of the flavoprotein subunit SdhA of SDH and other flavinylated proteins as well.</text>
</comment>
<dbReference type="Pfam" id="PF03937">
    <property type="entry name" value="Sdh5"/>
    <property type="match status" value="1"/>
</dbReference>
<evidence type="ECO:0000256" key="2">
    <source>
        <dbReference type="ARBA" id="ARBA00004496"/>
    </source>
</evidence>
<comment type="similarity">
    <text evidence="3">Belongs to the SdhE FAD assembly factor family.</text>
</comment>
<gene>
    <name evidence="7" type="ORF">EA660_13880</name>
</gene>
<evidence type="ECO:0000256" key="6">
    <source>
        <dbReference type="ARBA" id="ARBA00023186"/>
    </source>
</evidence>
<dbReference type="AlphaFoldDB" id="A0A4Q8L6Y1"/>
<dbReference type="GO" id="GO:0006105">
    <property type="term" value="P:succinate metabolic process"/>
    <property type="evidence" value="ECO:0007669"/>
    <property type="project" value="TreeGrafter"/>
</dbReference>
<dbReference type="GO" id="GO:0005737">
    <property type="term" value="C:cytoplasm"/>
    <property type="evidence" value="ECO:0007669"/>
    <property type="project" value="UniProtKB-SubCell"/>
</dbReference>
<dbReference type="EMBL" id="SHMC01000005">
    <property type="protein sequence ID" value="TAA23714.1"/>
    <property type="molecule type" value="Genomic_DNA"/>
</dbReference>